<protein>
    <submittedName>
        <fullName evidence="1">Uncharacterized protein</fullName>
    </submittedName>
</protein>
<sequence length="207" mass="23235">MVPIGGQIREVVSCKFQALVGILALWWCSGGSVAATSVLDSGLWEFRESWCYEVGVRGKCVKLTCDDDDDDDVKKDTRLISNDDEDQPIALKWSIRSRHMALRLCFDLCVPMDYLCCCCQFALKEKDVQGKLDRDPTVEILKLFESGQQKGILYLCSSKDDGDGLLPWVDFGREGSGVREKVICGDLNTWKKLGNMDPDVAMEKYVT</sequence>
<dbReference type="EMBL" id="BKCJ010010517">
    <property type="protein sequence ID" value="GEU91933.1"/>
    <property type="molecule type" value="Genomic_DNA"/>
</dbReference>
<reference evidence="1" key="1">
    <citation type="journal article" date="2019" name="Sci. Rep.">
        <title>Draft genome of Tanacetum cinerariifolium, the natural source of mosquito coil.</title>
        <authorList>
            <person name="Yamashiro T."/>
            <person name="Shiraishi A."/>
            <person name="Satake H."/>
            <person name="Nakayama K."/>
        </authorList>
    </citation>
    <scope>NUCLEOTIDE SEQUENCE</scope>
</reference>
<gene>
    <name evidence="1" type="ORF">Tci_063911</name>
</gene>
<comment type="caution">
    <text evidence="1">The sequence shown here is derived from an EMBL/GenBank/DDBJ whole genome shotgun (WGS) entry which is preliminary data.</text>
</comment>
<organism evidence="1">
    <name type="scientific">Tanacetum cinerariifolium</name>
    <name type="common">Dalmatian daisy</name>
    <name type="synonym">Chrysanthemum cinerariifolium</name>
    <dbReference type="NCBI Taxonomy" id="118510"/>
    <lineage>
        <taxon>Eukaryota</taxon>
        <taxon>Viridiplantae</taxon>
        <taxon>Streptophyta</taxon>
        <taxon>Embryophyta</taxon>
        <taxon>Tracheophyta</taxon>
        <taxon>Spermatophyta</taxon>
        <taxon>Magnoliopsida</taxon>
        <taxon>eudicotyledons</taxon>
        <taxon>Gunneridae</taxon>
        <taxon>Pentapetalae</taxon>
        <taxon>asterids</taxon>
        <taxon>campanulids</taxon>
        <taxon>Asterales</taxon>
        <taxon>Asteraceae</taxon>
        <taxon>Asteroideae</taxon>
        <taxon>Anthemideae</taxon>
        <taxon>Anthemidinae</taxon>
        <taxon>Tanacetum</taxon>
    </lineage>
</organism>
<evidence type="ECO:0000313" key="1">
    <source>
        <dbReference type="EMBL" id="GEU91933.1"/>
    </source>
</evidence>
<proteinExistence type="predicted"/>
<dbReference type="AlphaFoldDB" id="A0A6L2P0H4"/>
<name>A0A6L2P0H4_TANCI</name>
<accession>A0A6L2P0H4</accession>